<dbReference type="InterPro" id="IPR019402">
    <property type="entry name" value="CWH43_N"/>
</dbReference>
<keyword evidence="9" id="KW-1185">Reference proteome</keyword>
<feature type="transmembrane region" description="Helical" evidence="6">
    <location>
        <begin position="12"/>
        <end position="36"/>
    </location>
</feature>
<dbReference type="PANTHER" id="PTHR21324:SF2">
    <property type="entry name" value="EG:22E5.9 PROTEIN"/>
    <property type="match status" value="1"/>
</dbReference>
<evidence type="ECO:0000259" key="7">
    <source>
        <dbReference type="Pfam" id="PF10277"/>
    </source>
</evidence>
<sequence length="250" mass="26684">MSEVMISQVSAGTVVRGTVLVAFVTLATTYTIAVLHRDAPLVPMISDTFVYAPESYVSRFGVVTASAMLQLVVWLLRSYLCAFASGHRAWRWFATVHSLCGAVASAAMGLVGAINDQENLKYHLSAATVFFYSVILWQVGYTAQLAAHPSATSFRSVALKAACAVSAALALTAFFAFAGLDLMRYYTRIAACEWVLAAATGLSVYSLGFELEGGASGREGGIGMELGSLWRGPAPGDDEEDKADEDYHPL</sequence>
<comment type="subcellular location">
    <subcellularLocation>
        <location evidence="1">Endomembrane system</location>
        <topology evidence="1">Multi-pass membrane protein</topology>
    </subcellularLocation>
</comment>
<name>C1E3U6_MICCC</name>
<proteinExistence type="predicted"/>
<feature type="transmembrane region" description="Helical" evidence="6">
    <location>
        <begin position="120"/>
        <end position="137"/>
    </location>
</feature>
<feature type="domain" description="CWH43-like N-terminal" evidence="7">
    <location>
        <begin position="14"/>
        <end position="212"/>
    </location>
</feature>
<dbReference type="InParanoid" id="C1E3U6"/>
<dbReference type="eggNOG" id="ENOG502SEVA">
    <property type="taxonomic scope" value="Eukaryota"/>
</dbReference>
<dbReference type="KEGG" id="mis:MICPUN_108083"/>
<evidence type="ECO:0000313" key="8">
    <source>
        <dbReference type="EMBL" id="ACO62613.1"/>
    </source>
</evidence>
<dbReference type="Proteomes" id="UP000002009">
    <property type="component" value="Chromosome 4"/>
</dbReference>
<evidence type="ECO:0000256" key="1">
    <source>
        <dbReference type="ARBA" id="ARBA00004127"/>
    </source>
</evidence>
<dbReference type="Pfam" id="PF10277">
    <property type="entry name" value="Frag1"/>
    <property type="match status" value="1"/>
</dbReference>
<keyword evidence="2 6" id="KW-0812">Transmembrane</keyword>
<evidence type="ECO:0000256" key="3">
    <source>
        <dbReference type="ARBA" id="ARBA00022989"/>
    </source>
</evidence>
<evidence type="ECO:0000256" key="2">
    <source>
        <dbReference type="ARBA" id="ARBA00022692"/>
    </source>
</evidence>
<dbReference type="InterPro" id="IPR050911">
    <property type="entry name" value="DRAM/TMEM150_Autophagy_Mod"/>
</dbReference>
<accession>C1E3U6</accession>
<keyword evidence="3 6" id="KW-1133">Transmembrane helix</keyword>
<dbReference type="RefSeq" id="XP_002501355.1">
    <property type="nucleotide sequence ID" value="XM_002501309.1"/>
</dbReference>
<evidence type="ECO:0000313" key="9">
    <source>
        <dbReference type="Proteomes" id="UP000002009"/>
    </source>
</evidence>
<protein>
    <recommendedName>
        <fullName evidence="7">CWH43-like N-terminal domain-containing protein</fullName>
    </recommendedName>
</protein>
<reference evidence="8 9" key="1">
    <citation type="journal article" date="2009" name="Science">
        <title>Green evolution and dynamic adaptations revealed by genomes of the marine picoeukaryotes Micromonas.</title>
        <authorList>
            <person name="Worden A.Z."/>
            <person name="Lee J.H."/>
            <person name="Mock T."/>
            <person name="Rouze P."/>
            <person name="Simmons M.P."/>
            <person name="Aerts A.L."/>
            <person name="Allen A.E."/>
            <person name="Cuvelier M.L."/>
            <person name="Derelle E."/>
            <person name="Everett M.V."/>
            <person name="Foulon E."/>
            <person name="Grimwood J."/>
            <person name="Gundlach H."/>
            <person name="Henrissat B."/>
            <person name="Napoli C."/>
            <person name="McDonald S.M."/>
            <person name="Parker M.S."/>
            <person name="Rombauts S."/>
            <person name="Salamov A."/>
            <person name="Von Dassow P."/>
            <person name="Badger J.H."/>
            <person name="Coutinho P.M."/>
            <person name="Demir E."/>
            <person name="Dubchak I."/>
            <person name="Gentemann C."/>
            <person name="Eikrem W."/>
            <person name="Gready J.E."/>
            <person name="John U."/>
            <person name="Lanier W."/>
            <person name="Lindquist E.A."/>
            <person name="Lucas S."/>
            <person name="Mayer K.F."/>
            <person name="Moreau H."/>
            <person name="Not F."/>
            <person name="Otillar R."/>
            <person name="Panaud O."/>
            <person name="Pangilinan J."/>
            <person name="Paulsen I."/>
            <person name="Piegu B."/>
            <person name="Poliakov A."/>
            <person name="Robbens S."/>
            <person name="Schmutz J."/>
            <person name="Toulza E."/>
            <person name="Wyss T."/>
            <person name="Zelensky A."/>
            <person name="Zhou K."/>
            <person name="Armbrust E.V."/>
            <person name="Bhattacharya D."/>
            <person name="Goodenough U.W."/>
            <person name="Van de Peer Y."/>
            <person name="Grigoriev I.V."/>
        </authorList>
    </citation>
    <scope>NUCLEOTIDE SEQUENCE [LARGE SCALE GENOMIC DNA]</scope>
    <source>
        <strain evidence="9">RCC299 / NOUM17</strain>
    </source>
</reference>
<feature type="transmembrane region" description="Helical" evidence="6">
    <location>
        <begin position="157"/>
        <end position="179"/>
    </location>
</feature>
<feature type="region of interest" description="Disordered" evidence="5">
    <location>
        <begin position="231"/>
        <end position="250"/>
    </location>
</feature>
<dbReference type="EMBL" id="CP001325">
    <property type="protein sequence ID" value="ACO62613.1"/>
    <property type="molecule type" value="Genomic_DNA"/>
</dbReference>
<feature type="transmembrane region" description="Helical" evidence="6">
    <location>
        <begin position="92"/>
        <end position="114"/>
    </location>
</feature>
<evidence type="ECO:0000256" key="4">
    <source>
        <dbReference type="ARBA" id="ARBA00023136"/>
    </source>
</evidence>
<organism evidence="8 9">
    <name type="scientific">Micromonas commoda (strain RCC299 / NOUM17 / CCMP2709)</name>
    <name type="common">Picoplanktonic green alga</name>
    <dbReference type="NCBI Taxonomy" id="296587"/>
    <lineage>
        <taxon>Eukaryota</taxon>
        <taxon>Viridiplantae</taxon>
        <taxon>Chlorophyta</taxon>
        <taxon>Mamiellophyceae</taxon>
        <taxon>Mamiellales</taxon>
        <taxon>Mamiellaceae</taxon>
        <taxon>Micromonas</taxon>
    </lineage>
</organism>
<dbReference type="AlphaFoldDB" id="C1E3U6"/>
<evidence type="ECO:0000256" key="5">
    <source>
        <dbReference type="SAM" id="MobiDB-lite"/>
    </source>
</evidence>
<evidence type="ECO:0000256" key="6">
    <source>
        <dbReference type="SAM" id="Phobius"/>
    </source>
</evidence>
<dbReference type="GeneID" id="8243026"/>
<dbReference type="OMA" id="YTRIAAC"/>
<dbReference type="GO" id="GO:0012505">
    <property type="term" value="C:endomembrane system"/>
    <property type="evidence" value="ECO:0007669"/>
    <property type="project" value="UniProtKB-SubCell"/>
</dbReference>
<keyword evidence="4 6" id="KW-0472">Membrane</keyword>
<feature type="transmembrane region" description="Helical" evidence="6">
    <location>
        <begin position="56"/>
        <end position="80"/>
    </location>
</feature>
<dbReference type="PANTHER" id="PTHR21324">
    <property type="entry name" value="FASTING-INDUCIBLE INTEGRAL MEMBRANE PROTEIN TM6P1-RELATED"/>
    <property type="match status" value="1"/>
</dbReference>
<gene>
    <name evidence="8" type="ORF">MICPUN_108083</name>
</gene>